<feature type="region of interest" description="Disordered" evidence="12">
    <location>
        <begin position="314"/>
        <end position="338"/>
    </location>
</feature>
<evidence type="ECO:0000256" key="1">
    <source>
        <dbReference type="ARBA" id="ARBA00004123"/>
    </source>
</evidence>
<dbReference type="InterPro" id="IPR028440">
    <property type="entry name" value="TRPS1"/>
</dbReference>
<dbReference type="PANTHER" id="PTHR47034:SF3">
    <property type="entry name" value="ZINC FINGER PROTEIN HELIOS-LIKE"/>
    <property type="match status" value="1"/>
</dbReference>
<keyword evidence="4 11" id="KW-0863">Zinc-finger</keyword>
<dbReference type="GO" id="GO:0008270">
    <property type="term" value="F:zinc ion binding"/>
    <property type="evidence" value="ECO:0007669"/>
    <property type="project" value="UniProtKB-KW"/>
</dbReference>
<evidence type="ECO:0000256" key="4">
    <source>
        <dbReference type="ARBA" id="ARBA00022771"/>
    </source>
</evidence>
<gene>
    <name evidence="14" type="primary">IKZF3</name>
</gene>
<feature type="compositionally biased region" description="Polar residues" evidence="12">
    <location>
        <begin position="1"/>
        <end position="19"/>
    </location>
</feature>
<evidence type="ECO:0000256" key="2">
    <source>
        <dbReference type="ARBA" id="ARBA00022723"/>
    </source>
</evidence>
<dbReference type="InterPro" id="IPR013087">
    <property type="entry name" value="Znf_C2H2_type"/>
</dbReference>
<keyword evidence="2" id="KW-0479">Metal-binding</keyword>
<evidence type="ECO:0000256" key="6">
    <source>
        <dbReference type="ARBA" id="ARBA00023015"/>
    </source>
</evidence>
<dbReference type="Proteomes" id="UP000233220">
    <property type="component" value="Unplaced"/>
</dbReference>
<evidence type="ECO:0000256" key="5">
    <source>
        <dbReference type="ARBA" id="ARBA00022833"/>
    </source>
</evidence>
<evidence type="ECO:0000256" key="11">
    <source>
        <dbReference type="PROSITE-ProRule" id="PRU00042"/>
    </source>
</evidence>
<keyword evidence="6" id="KW-0805">Transcription regulation</keyword>
<dbReference type="Ensembl" id="ENSSBOT00000023951.1">
    <property type="protein sequence ID" value="ENSSBOP00000007196.1"/>
    <property type="gene ID" value="ENSSBOG00000020462.1"/>
</dbReference>
<dbReference type="GeneTree" id="ENSGT00940000160462"/>
<protein>
    <submittedName>
        <fullName evidence="14">IKAROS family zinc finger 3</fullName>
    </submittedName>
</protein>
<reference evidence="14" key="1">
    <citation type="submission" date="2025-08" db="UniProtKB">
        <authorList>
            <consortium name="Ensembl"/>
        </authorList>
    </citation>
    <scope>IDENTIFICATION</scope>
</reference>
<feature type="domain" description="C2H2-type" evidence="13">
    <location>
        <begin position="146"/>
        <end position="177"/>
    </location>
</feature>
<dbReference type="FunFam" id="3.30.160.60:FF:002372">
    <property type="entry name" value="IKAROS family zinc finger 3"/>
    <property type="match status" value="1"/>
</dbReference>
<feature type="domain" description="C2H2-type" evidence="13">
    <location>
        <begin position="118"/>
        <end position="145"/>
    </location>
</feature>
<evidence type="ECO:0000256" key="12">
    <source>
        <dbReference type="SAM" id="MobiDB-lite"/>
    </source>
</evidence>
<keyword evidence="5" id="KW-0862">Zinc</keyword>
<evidence type="ECO:0000259" key="13">
    <source>
        <dbReference type="PROSITE" id="PS50157"/>
    </source>
</evidence>
<dbReference type="GO" id="GO:0003700">
    <property type="term" value="F:DNA-binding transcription factor activity"/>
    <property type="evidence" value="ECO:0007669"/>
    <property type="project" value="InterPro"/>
</dbReference>
<dbReference type="Gene3D" id="3.30.160.60">
    <property type="entry name" value="Classic Zinc Finger"/>
    <property type="match status" value="3"/>
</dbReference>
<evidence type="ECO:0000256" key="7">
    <source>
        <dbReference type="ARBA" id="ARBA00023125"/>
    </source>
</evidence>
<dbReference type="PROSITE" id="PS50157">
    <property type="entry name" value="ZINC_FINGER_C2H2_2"/>
    <property type="match status" value="2"/>
</dbReference>
<dbReference type="InterPro" id="IPR036236">
    <property type="entry name" value="Znf_C2H2_sf"/>
</dbReference>
<dbReference type="SMART" id="SM00355">
    <property type="entry name" value="ZnF_C2H2"/>
    <property type="match status" value="4"/>
</dbReference>
<feature type="region of interest" description="Disordered" evidence="12">
    <location>
        <begin position="1"/>
        <end position="83"/>
    </location>
</feature>
<keyword evidence="15" id="KW-1185">Reference proteome</keyword>
<reference evidence="14" key="2">
    <citation type="submission" date="2025-09" db="UniProtKB">
        <authorList>
            <consortium name="Ensembl"/>
        </authorList>
    </citation>
    <scope>IDENTIFICATION</scope>
</reference>
<comment type="subcellular location">
    <subcellularLocation>
        <location evidence="1">Nucleus</location>
    </subcellularLocation>
</comment>
<evidence type="ECO:0000256" key="8">
    <source>
        <dbReference type="ARBA" id="ARBA00023163"/>
    </source>
</evidence>
<keyword evidence="7" id="KW-0238">DNA-binding</keyword>
<evidence type="ECO:0000313" key="15">
    <source>
        <dbReference type="Proteomes" id="UP000233220"/>
    </source>
</evidence>
<dbReference type="PANTHER" id="PTHR47034">
    <property type="entry name" value="ZINC FINGER TRANSCRIPTION FACTOR TRPS1"/>
    <property type="match status" value="1"/>
</dbReference>
<comment type="similarity">
    <text evidence="10">Belongs to the Ikaros C2H2-type zinc-finger protein family.</text>
</comment>
<dbReference type="FunFam" id="3.30.160.60:FF:000073">
    <property type="entry name" value="IKAROS family zinc finger 1"/>
    <property type="match status" value="1"/>
</dbReference>
<evidence type="ECO:0000313" key="14">
    <source>
        <dbReference type="Ensembl" id="ENSSBOP00000007196.1"/>
    </source>
</evidence>
<keyword evidence="8" id="KW-0804">Transcription</keyword>
<dbReference type="AlphaFoldDB" id="A0A2K6SII6"/>
<feature type="compositionally biased region" description="Basic and acidic residues" evidence="12">
    <location>
        <begin position="329"/>
        <end position="338"/>
    </location>
</feature>
<evidence type="ECO:0000256" key="9">
    <source>
        <dbReference type="ARBA" id="ARBA00023242"/>
    </source>
</evidence>
<evidence type="ECO:0000256" key="10">
    <source>
        <dbReference type="ARBA" id="ARBA00038390"/>
    </source>
</evidence>
<sequence length="453" mass="51805">MEDIQTNVELKSTQEQSVPAESPAVLNDYSLTQSHEMENVDSTDGPVNEDEDIGDDSMKVKDEYSERDDNILKPEPMGNAEEPEIPYSYSREYNEYENIKLERHVVSFDSSRPTSGKMNCDVCGLSCISFNVLMVHKRSHTVEKPYKCEFCGRSYKQRSSLEEHKERCRTFLQSTNPGDTASAEARHIKAEMGSERALVLDRLASNVAKRKSSMPQKFIGEKRHCFDVNYNSSYMYEKESEIIQTRMMDQAINNAISYLGAEALRPLVQTPPTPTSEMVPVISSMYPIALTRAEMPNGAPQELEKKSIHLPEKSVASERGLSPNNSGHDSTDTDSNHEERQNHIYQQNHMVLPRARNGMPLLKEVPRSYELLKPPPICPRDSIKVINKEGEVMDVYRCDHCRILFLDYVMFTIHMGCHGFRDPFECNMCGYRSHDRYEFSSHIARGEHRALLK</sequence>
<accession>A0A2K6SII6</accession>
<name>A0A2K6SII6_SAIBB</name>
<dbReference type="PROSITE" id="PS00028">
    <property type="entry name" value="ZINC_FINGER_C2H2_1"/>
    <property type="match status" value="2"/>
</dbReference>
<keyword evidence="9" id="KW-0539">Nucleus</keyword>
<feature type="compositionally biased region" description="Basic and acidic residues" evidence="12">
    <location>
        <begin position="56"/>
        <end position="72"/>
    </location>
</feature>
<dbReference type="GO" id="GO:0005634">
    <property type="term" value="C:nucleus"/>
    <property type="evidence" value="ECO:0007669"/>
    <property type="project" value="UniProtKB-SubCell"/>
</dbReference>
<evidence type="ECO:0000256" key="3">
    <source>
        <dbReference type="ARBA" id="ARBA00022737"/>
    </source>
</evidence>
<dbReference type="Pfam" id="PF00096">
    <property type="entry name" value="zf-C2H2"/>
    <property type="match status" value="1"/>
</dbReference>
<keyword evidence="3" id="KW-0677">Repeat</keyword>
<proteinExistence type="inferred from homology"/>
<dbReference type="GO" id="GO:0003677">
    <property type="term" value="F:DNA binding"/>
    <property type="evidence" value="ECO:0007669"/>
    <property type="project" value="UniProtKB-KW"/>
</dbReference>
<organism evidence="14 15">
    <name type="scientific">Saimiri boliviensis boliviensis</name>
    <name type="common">Bolivian squirrel monkey</name>
    <dbReference type="NCBI Taxonomy" id="39432"/>
    <lineage>
        <taxon>Eukaryota</taxon>
        <taxon>Metazoa</taxon>
        <taxon>Chordata</taxon>
        <taxon>Craniata</taxon>
        <taxon>Vertebrata</taxon>
        <taxon>Euteleostomi</taxon>
        <taxon>Mammalia</taxon>
        <taxon>Eutheria</taxon>
        <taxon>Euarchontoglires</taxon>
        <taxon>Primates</taxon>
        <taxon>Haplorrhini</taxon>
        <taxon>Platyrrhini</taxon>
        <taxon>Cebidae</taxon>
        <taxon>Saimiriinae</taxon>
        <taxon>Saimiri</taxon>
    </lineage>
</organism>
<dbReference type="SUPFAM" id="SSF57667">
    <property type="entry name" value="beta-beta-alpha zinc fingers"/>
    <property type="match status" value="2"/>
</dbReference>